<evidence type="ECO:0000256" key="1">
    <source>
        <dbReference type="SAM" id="Coils"/>
    </source>
</evidence>
<dbReference type="Proteomes" id="UP000228758">
    <property type="component" value="Unassembled WGS sequence"/>
</dbReference>
<dbReference type="RefSeq" id="WP_100365008.1">
    <property type="nucleotide sequence ID" value="NZ_PGFF01000001.1"/>
</dbReference>
<accession>A0A2M9CLT8</accession>
<keyword evidence="1" id="KW-0175">Coiled coil</keyword>
<keyword evidence="3" id="KW-1185">Reference proteome</keyword>
<name>A0A2M9CLT8_9MICO</name>
<dbReference type="Pfam" id="PF18855">
    <property type="entry name" value="baeRF_family11"/>
    <property type="match status" value="1"/>
</dbReference>
<proteinExistence type="predicted"/>
<evidence type="ECO:0008006" key="4">
    <source>
        <dbReference type="Google" id="ProtNLM"/>
    </source>
</evidence>
<reference evidence="2 3" key="1">
    <citation type="submission" date="2017-11" db="EMBL/GenBank/DDBJ databases">
        <title>Genomic Encyclopedia of Archaeal and Bacterial Type Strains, Phase II (KMG-II): From Individual Species to Whole Genera.</title>
        <authorList>
            <person name="Goeker M."/>
        </authorList>
    </citation>
    <scope>NUCLEOTIDE SEQUENCE [LARGE SCALE GENOMIC DNA]</scope>
    <source>
        <strain evidence="2 3">DSM 27393</strain>
    </source>
</reference>
<gene>
    <name evidence="2" type="ORF">CLV46_2440</name>
</gene>
<dbReference type="AlphaFoldDB" id="A0A2M9CLT8"/>
<evidence type="ECO:0000313" key="3">
    <source>
        <dbReference type="Proteomes" id="UP000228758"/>
    </source>
</evidence>
<feature type="coiled-coil region" evidence="1">
    <location>
        <begin position="260"/>
        <end position="287"/>
    </location>
</feature>
<dbReference type="OrthoDB" id="242138at2"/>
<sequence>MQNVDIPTIEQVQELSAERGPCISLYVDIEPGALQAQNARVALKSLANDADRELTERGVPEDQVKATCAHIRNIIDDEEFWRFQARSVAVFASPTTVRSYRMANRVHTEVTASDRFRLGQLLHALAFPYGAWVLVLSEKNARLVGVAADAGAHTVDVDGLPPDTSVLERTAIADRAAMPRPQGATGDRIEQQKYARLAQEAILPIVKASGLPLILAAAQPLVPAYQAINEYPHFVEEIIDGNHDNTSDDELGRRAVPILDALYARQLESWREEFQQLENEGRAVTDVSETARAATFGAVDSLMIDLDSELYGRLADDDGAVQFGDEAHRGDYAILDEIAARVLQASGRVLPVHAGDLPNGSPVAAILRYGV</sequence>
<protein>
    <recommendedName>
        <fullName evidence="4">Peptide subunit release factor 1 (ERF1)</fullName>
    </recommendedName>
</protein>
<dbReference type="InterPro" id="IPR041638">
    <property type="entry name" value="BaeRF_family11"/>
</dbReference>
<organism evidence="2 3">
    <name type="scientific">Diaminobutyricimonas aerilata</name>
    <dbReference type="NCBI Taxonomy" id="1162967"/>
    <lineage>
        <taxon>Bacteria</taxon>
        <taxon>Bacillati</taxon>
        <taxon>Actinomycetota</taxon>
        <taxon>Actinomycetes</taxon>
        <taxon>Micrococcales</taxon>
        <taxon>Microbacteriaceae</taxon>
        <taxon>Diaminobutyricimonas</taxon>
    </lineage>
</organism>
<evidence type="ECO:0000313" key="2">
    <source>
        <dbReference type="EMBL" id="PJJ72863.1"/>
    </source>
</evidence>
<dbReference type="EMBL" id="PGFF01000001">
    <property type="protein sequence ID" value="PJJ72863.1"/>
    <property type="molecule type" value="Genomic_DNA"/>
</dbReference>
<comment type="caution">
    <text evidence="2">The sequence shown here is derived from an EMBL/GenBank/DDBJ whole genome shotgun (WGS) entry which is preliminary data.</text>
</comment>